<dbReference type="Gene3D" id="3.30.530.20">
    <property type="match status" value="1"/>
</dbReference>
<dbReference type="Proteomes" id="UP000616839">
    <property type="component" value="Unassembled WGS sequence"/>
</dbReference>
<reference evidence="1" key="1">
    <citation type="submission" date="2020-09" db="EMBL/GenBank/DDBJ databases">
        <title>Nocardioides sp. strain MJB4 16S ribosomal RNA gene Genome sequencing and assembly.</title>
        <authorList>
            <person name="Kim I."/>
        </authorList>
    </citation>
    <scope>NUCLEOTIDE SEQUENCE</scope>
    <source>
        <strain evidence="1">MJB4</strain>
    </source>
</reference>
<comment type="caution">
    <text evidence="1">The sequence shown here is derived from an EMBL/GenBank/DDBJ whole genome shotgun (WGS) entry which is preliminary data.</text>
</comment>
<dbReference type="InterPro" id="IPR023393">
    <property type="entry name" value="START-like_dom_sf"/>
</dbReference>
<dbReference type="AlphaFoldDB" id="A0A927K4T8"/>
<gene>
    <name evidence="1" type="ORF">IE331_04910</name>
</gene>
<keyword evidence="2" id="KW-1185">Reference proteome</keyword>
<dbReference type="EMBL" id="JACYXZ010000001">
    <property type="protein sequence ID" value="MBD8868958.1"/>
    <property type="molecule type" value="Genomic_DNA"/>
</dbReference>
<dbReference type="RefSeq" id="WP_192141006.1">
    <property type="nucleotide sequence ID" value="NZ_JACYXZ010000001.1"/>
</dbReference>
<organism evidence="1 2">
    <name type="scientific">Nocardioides donggukensis</name>
    <dbReference type="NCBI Taxonomy" id="2774019"/>
    <lineage>
        <taxon>Bacteria</taxon>
        <taxon>Bacillati</taxon>
        <taxon>Actinomycetota</taxon>
        <taxon>Actinomycetes</taxon>
        <taxon>Propionibacteriales</taxon>
        <taxon>Nocardioidaceae</taxon>
        <taxon>Nocardioides</taxon>
    </lineage>
</organism>
<evidence type="ECO:0000313" key="2">
    <source>
        <dbReference type="Proteomes" id="UP000616839"/>
    </source>
</evidence>
<dbReference type="CDD" id="cd07818">
    <property type="entry name" value="SRPBCC_1"/>
    <property type="match status" value="1"/>
</dbReference>
<protein>
    <submittedName>
        <fullName evidence="1">SRPBCC family protein</fullName>
    </submittedName>
</protein>
<evidence type="ECO:0000313" key="1">
    <source>
        <dbReference type="EMBL" id="MBD8868958.1"/>
    </source>
</evidence>
<dbReference type="InterPro" id="IPR019587">
    <property type="entry name" value="Polyketide_cyclase/dehydratase"/>
</dbReference>
<dbReference type="SUPFAM" id="SSF55961">
    <property type="entry name" value="Bet v1-like"/>
    <property type="match status" value="1"/>
</dbReference>
<dbReference type="Pfam" id="PF10604">
    <property type="entry name" value="Polyketide_cyc2"/>
    <property type="match status" value="1"/>
</dbReference>
<proteinExistence type="predicted"/>
<name>A0A927K4T8_9ACTN</name>
<accession>A0A927K4T8</accession>
<sequence length="159" mass="17586">MAEYTVTRTKTISAEPERIQALVDDFHAWTAWSPWEDLDPDLRREYSGPESGVGAHYAWEGNRKAGKGQMEITGSSPERVDLVVQFEKPWKACNPTAFVLRPVGDAGTEVTWTMSGENKGVAAVFAKVMNMDKLIGRDFEKGLDRLAMVAEADPTGEAH</sequence>